<dbReference type="PROSITE" id="PS50111">
    <property type="entry name" value="CHEMOTAXIS_TRANSDUC_2"/>
    <property type="match status" value="1"/>
</dbReference>
<keyword evidence="8" id="KW-0472">Membrane</keyword>
<dbReference type="GO" id="GO:0005886">
    <property type="term" value="C:plasma membrane"/>
    <property type="evidence" value="ECO:0007669"/>
    <property type="project" value="TreeGrafter"/>
</dbReference>
<evidence type="ECO:0000256" key="3">
    <source>
        <dbReference type="ARBA" id="ARBA00023224"/>
    </source>
</evidence>
<dbReference type="Gene3D" id="6.10.340.10">
    <property type="match status" value="1"/>
</dbReference>
<evidence type="ECO:0000256" key="7">
    <source>
        <dbReference type="SAM" id="MobiDB-lite"/>
    </source>
</evidence>
<dbReference type="GO" id="GO:0006935">
    <property type="term" value="P:chemotaxis"/>
    <property type="evidence" value="ECO:0007669"/>
    <property type="project" value="InterPro"/>
</dbReference>
<dbReference type="AlphaFoldDB" id="A0A853I8Q2"/>
<evidence type="ECO:0000256" key="6">
    <source>
        <dbReference type="SAM" id="Coils"/>
    </source>
</evidence>
<dbReference type="PROSITE" id="PS50885">
    <property type="entry name" value="HAMP"/>
    <property type="match status" value="1"/>
</dbReference>
<evidence type="ECO:0000259" key="10">
    <source>
        <dbReference type="PROSITE" id="PS50885"/>
    </source>
</evidence>
<dbReference type="PANTHER" id="PTHR43531:SF14">
    <property type="entry name" value="METHYL-ACCEPTING CHEMOTAXIS PROTEIN I-RELATED"/>
    <property type="match status" value="1"/>
</dbReference>
<reference evidence="11 12" key="1">
    <citation type="submission" date="2020-07" db="EMBL/GenBank/DDBJ databases">
        <title>Endozoicomonas sp. nov., isolated from sediment.</title>
        <authorList>
            <person name="Gu T."/>
        </authorList>
    </citation>
    <scope>NUCLEOTIDE SEQUENCE [LARGE SCALE GENOMIC DNA]</scope>
    <source>
        <strain evidence="11 12">SM1973</strain>
    </source>
</reference>
<evidence type="ECO:0000256" key="4">
    <source>
        <dbReference type="ARBA" id="ARBA00029447"/>
    </source>
</evidence>
<evidence type="ECO:0000256" key="8">
    <source>
        <dbReference type="SAM" id="Phobius"/>
    </source>
</evidence>
<evidence type="ECO:0000256" key="5">
    <source>
        <dbReference type="PROSITE-ProRule" id="PRU00284"/>
    </source>
</evidence>
<protein>
    <recommendedName>
        <fullName evidence="13">Methyl-accepting chemotaxis protein</fullName>
    </recommendedName>
</protein>
<feature type="domain" description="HAMP" evidence="10">
    <location>
        <begin position="580"/>
        <end position="626"/>
    </location>
</feature>
<feature type="transmembrane region" description="Helical" evidence="8">
    <location>
        <begin position="331"/>
        <end position="348"/>
    </location>
</feature>
<gene>
    <name evidence="11" type="ORF">H0A36_13490</name>
</gene>
<comment type="caution">
    <text evidence="11">The sequence shown here is derived from an EMBL/GenBank/DDBJ whole genome shotgun (WGS) entry which is preliminary data.</text>
</comment>
<keyword evidence="6" id="KW-0175">Coiled coil</keyword>
<dbReference type="InterPro" id="IPR004090">
    <property type="entry name" value="Chemotax_Me-accpt_rcpt"/>
</dbReference>
<keyword evidence="2" id="KW-0488">Methylation</keyword>
<dbReference type="SUPFAM" id="SSF58104">
    <property type="entry name" value="Methyl-accepting chemotaxis protein (MCP) signaling domain"/>
    <property type="match status" value="1"/>
</dbReference>
<evidence type="ECO:0008006" key="13">
    <source>
        <dbReference type="Google" id="ProtNLM"/>
    </source>
</evidence>
<dbReference type="GO" id="GO:0007165">
    <property type="term" value="P:signal transduction"/>
    <property type="evidence" value="ECO:0007669"/>
    <property type="project" value="UniProtKB-KW"/>
</dbReference>
<name>A0A853I8Q2_9GAMM</name>
<dbReference type="Gene3D" id="1.10.287.950">
    <property type="entry name" value="Methyl-accepting chemotaxis protein"/>
    <property type="match status" value="1"/>
</dbReference>
<keyword evidence="8" id="KW-1133">Transmembrane helix</keyword>
<dbReference type="InterPro" id="IPR051310">
    <property type="entry name" value="MCP_chemotaxis"/>
</dbReference>
<dbReference type="PANTHER" id="PTHR43531">
    <property type="entry name" value="PROTEIN ICFG"/>
    <property type="match status" value="1"/>
</dbReference>
<feature type="region of interest" description="Disordered" evidence="7">
    <location>
        <begin position="908"/>
        <end position="930"/>
    </location>
</feature>
<dbReference type="GO" id="GO:0004888">
    <property type="term" value="F:transmembrane signaling receptor activity"/>
    <property type="evidence" value="ECO:0007669"/>
    <property type="project" value="InterPro"/>
</dbReference>
<feature type="coiled-coil region" evidence="6">
    <location>
        <begin position="389"/>
        <end position="416"/>
    </location>
</feature>
<dbReference type="Pfam" id="PF18947">
    <property type="entry name" value="HAMP_2"/>
    <property type="match status" value="1"/>
</dbReference>
<keyword evidence="8" id="KW-0812">Transmembrane</keyword>
<feature type="transmembrane region" description="Helical" evidence="8">
    <location>
        <begin position="20"/>
        <end position="39"/>
    </location>
</feature>
<keyword evidence="12" id="KW-1185">Reference proteome</keyword>
<dbReference type="EMBL" id="JACCKB010000020">
    <property type="protein sequence ID" value="NYZ67028.1"/>
    <property type="molecule type" value="Genomic_DNA"/>
</dbReference>
<accession>A0A853I8Q2</accession>
<dbReference type="SMART" id="SM00283">
    <property type="entry name" value="MA"/>
    <property type="match status" value="1"/>
</dbReference>
<dbReference type="PRINTS" id="PR00260">
    <property type="entry name" value="CHEMTRNSDUCR"/>
</dbReference>
<keyword evidence="3 5" id="KW-0807">Transducer</keyword>
<evidence type="ECO:0000256" key="2">
    <source>
        <dbReference type="ARBA" id="ARBA00022481"/>
    </source>
</evidence>
<dbReference type="InterPro" id="IPR003660">
    <property type="entry name" value="HAMP_dom"/>
</dbReference>
<dbReference type="Pfam" id="PF00015">
    <property type="entry name" value="MCPsignal"/>
    <property type="match status" value="1"/>
</dbReference>
<feature type="domain" description="Methyl-accepting transducer" evidence="9">
    <location>
        <begin position="631"/>
        <end position="860"/>
    </location>
</feature>
<evidence type="ECO:0000259" key="9">
    <source>
        <dbReference type="PROSITE" id="PS50111"/>
    </source>
</evidence>
<sequence length="930" mass="103647">MLGKVKIFQWVRNLKIAYKLVIYSIILFIPTVILLNFFIEAENDRIDFTEKELIGKEYLINIYPLKMHLAKHRGLTNAYFSGSTNLRPQIQATRSDIANAFDTLIQLDAKHSSIISISQKLSTLKGEWESLKLTAFNLEAALAFSEHSRLIKQIQSLMLYVSTQSKLLLDPSIDNNYLLNIAVNSLPVLIDELGQLRGMATGIITTNELALDQKIRLKVLIASIKFRINKSIAMFAMVYKNTNDDLLKKNLNNPEKEFVFSVNDFLQKIDEDILNSETIKARRVVTGDEIFAKGSSVIAVAKQLLEEINSNISRLLSLRLEGLKAERVEKLFIVFALMTVALVFAWWLNRVINQGLNLVLTIFDDIREGNYGERDTESLQSKDEVGIVITRLVDLQKQLKENIDNLYQQMNETARVKQALDCVNSSVMIADNDFEIVYLNNSLEMLMKNLEVDLKKDINGFDANKILGTCIDTFHKNPAHQRKLMKELKTTFENEFVVSGRTIRIYANPIFNEAGERLGTIAEMRDRTQEVAIEQEIDSVVMAAVNGDLTKRIDETDKQGFFKALSVGLNKLVSIAEQVVNDTARVLDALANGNLTEKIDHEYQGAFAKLKSDANSTVERLTEIIGEIMVASEAVASGAQQIAQGSEDLSTRTEEQASSLGETAASMEEMISTVKSNTENACEANQMSIVAKNKAQSGGDVVNQAVLAMEDINTASKKIEDIVGVIDEIAFQTNLLALNSAVEAARAGEYGRGFAVVAGEVRNLAQRSATSAQEIKNLIRDSVLKVNDGTELVKKSGDTLTEIIEAIDKVSKMVDQITCSAQEQESGINEVNSAIAQMDDMTQQNAALVEQSSAASMSMKDHAEKMNKLMEFFNLDLNVSMVEHSYIGHTHSTGIENMKVNKYKAAVKRHASPKMHHTSYQSDDGEWDEF</sequence>
<evidence type="ECO:0000313" key="11">
    <source>
        <dbReference type="EMBL" id="NYZ67028.1"/>
    </source>
</evidence>
<dbReference type="InterPro" id="IPR004089">
    <property type="entry name" value="MCPsignal_dom"/>
</dbReference>
<dbReference type="RefSeq" id="WP_180569050.1">
    <property type="nucleotide sequence ID" value="NZ_JACCKB010000020.1"/>
</dbReference>
<dbReference type="FunFam" id="1.10.287.950:FF:000001">
    <property type="entry name" value="Methyl-accepting chemotaxis sensory transducer"/>
    <property type="match status" value="1"/>
</dbReference>
<comment type="subcellular location">
    <subcellularLocation>
        <location evidence="1">Membrane</location>
    </subcellularLocation>
</comment>
<evidence type="ECO:0000256" key="1">
    <source>
        <dbReference type="ARBA" id="ARBA00004370"/>
    </source>
</evidence>
<feature type="compositionally biased region" description="Basic residues" evidence="7">
    <location>
        <begin position="908"/>
        <end position="917"/>
    </location>
</feature>
<dbReference type="Gene3D" id="3.30.450.20">
    <property type="entry name" value="PAS domain"/>
    <property type="match status" value="1"/>
</dbReference>
<dbReference type="Proteomes" id="UP000569732">
    <property type="component" value="Unassembled WGS sequence"/>
</dbReference>
<proteinExistence type="inferred from homology"/>
<dbReference type="CDD" id="cd11386">
    <property type="entry name" value="MCP_signal"/>
    <property type="match status" value="1"/>
</dbReference>
<comment type="similarity">
    <text evidence="4">Belongs to the methyl-accepting chemotaxis (MCP) protein family.</text>
</comment>
<evidence type="ECO:0000313" key="12">
    <source>
        <dbReference type="Proteomes" id="UP000569732"/>
    </source>
</evidence>
<organism evidence="11 12">
    <name type="scientific">Spartinivicinus marinus</name>
    <dbReference type="NCBI Taxonomy" id="2994442"/>
    <lineage>
        <taxon>Bacteria</taxon>
        <taxon>Pseudomonadati</taxon>
        <taxon>Pseudomonadota</taxon>
        <taxon>Gammaproteobacteria</taxon>
        <taxon>Oceanospirillales</taxon>
        <taxon>Zooshikellaceae</taxon>
        <taxon>Spartinivicinus</taxon>
    </lineage>
</organism>